<evidence type="ECO:0000313" key="1">
    <source>
        <dbReference type="EMBL" id="ODV87091.1"/>
    </source>
</evidence>
<proteinExistence type="predicted"/>
<reference evidence="2" key="1">
    <citation type="submission" date="2016-04" db="EMBL/GenBank/DDBJ databases">
        <title>Comparative genomics of biotechnologically important yeasts.</title>
        <authorList>
            <consortium name="DOE Joint Genome Institute"/>
            <person name="Riley R."/>
            <person name="Haridas S."/>
            <person name="Wolfe K.H."/>
            <person name="Lopes M.R."/>
            <person name="Hittinger C.T."/>
            <person name="Goker M."/>
            <person name="Salamov A."/>
            <person name="Wisecaver J."/>
            <person name="Long T.M."/>
            <person name="Aerts A.L."/>
            <person name="Barry K."/>
            <person name="Choi C."/>
            <person name="Clum A."/>
            <person name="Coughlan A.Y."/>
            <person name="Deshpande S."/>
            <person name="Douglass A.P."/>
            <person name="Hanson S.J."/>
            <person name="Klenk H.-P."/>
            <person name="Labutti K."/>
            <person name="Lapidus A."/>
            <person name="Lindquist E."/>
            <person name="Lipzen A."/>
            <person name="Meier-Kolthoff J.P."/>
            <person name="Ohm R.A."/>
            <person name="Otillar R.P."/>
            <person name="Pangilinan J."/>
            <person name="Peng Y."/>
            <person name="Rokas A."/>
            <person name="Rosa C.A."/>
            <person name="Scheuner C."/>
            <person name="Sibirny A.A."/>
            <person name="Slot J.C."/>
            <person name="Stielow J.B."/>
            <person name="Sun H."/>
            <person name="Kurtzman C.P."/>
            <person name="Blackwell M."/>
            <person name="Grigoriev I.V."/>
            <person name="Jeffries T.W."/>
        </authorList>
    </citation>
    <scope>NUCLEOTIDE SEQUENCE [LARGE SCALE GENOMIC DNA]</scope>
    <source>
        <strain evidence="2">NRRL YB-2248</strain>
    </source>
</reference>
<keyword evidence="2" id="KW-1185">Reference proteome</keyword>
<name>A0A1E4T5U6_9ASCO</name>
<organism evidence="1 2">
    <name type="scientific">[Candida] arabinofermentans NRRL YB-2248</name>
    <dbReference type="NCBI Taxonomy" id="983967"/>
    <lineage>
        <taxon>Eukaryota</taxon>
        <taxon>Fungi</taxon>
        <taxon>Dikarya</taxon>
        <taxon>Ascomycota</taxon>
        <taxon>Saccharomycotina</taxon>
        <taxon>Pichiomycetes</taxon>
        <taxon>Pichiales</taxon>
        <taxon>Pichiaceae</taxon>
        <taxon>Ogataea</taxon>
        <taxon>Ogataea/Candida clade</taxon>
    </lineage>
</organism>
<sequence length="205" mass="23882">MIQHSLITGIIWGDLKYEIGTSKGDNEDGFTCRMSLKDKTLNGQMYDELTEGIEQIMNLNRVEIYKLDEIVIDIDISDPSLLAYISKCQQLDKDLLDCLFGHLNYCMLCNYLKLEDLYPLVFSFYSRLAYIRSNEIMPSIQESLIRTVETKDILKQGLIVGFLKQISRMTFKQIMSSIDKRQGEKRRLMKAKEEALRFEFFQASL</sequence>
<dbReference type="InterPro" id="IPR048920">
    <property type="entry name" value="REC102"/>
</dbReference>
<dbReference type="EMBL" id="KV453848">
    <property type="protein sequence ID" value="ODV87091.1"/>
    <property type="molecule type" value="Genomic_DNA"/>
</dbReference>
<accession>A0A1E4T5U6</accession>
<protein>
    <submittedName>
        <fullName evidence="1">Uncharacterized protein</fullName>
    </submittedName>
</protein>
<dbReference type="Pfam" id="PF21736">
    <property type="entry name" value="REC102"/>
    <property type="match status" value="1"/>
</dbReference>
<evidence type="ECO:0000313" key="2">
    <source>
        <dbReference type="Proteomes" id="UP000094801"/>
    </source>
</evidence>
<dbReference type="OrthoDB" id="3985363at2759"/>
<dbReference type="Proteomes" id="UP000094801">
    <property type="component" value="Unassembled WGS sequence"/>
</dbReference>
<gene>
    <name evidence="1" type="ORF">CANARDRAFT_26524</name>
</gene>
<dbReference type="AlphaFoldDB" id="A0A1E4T5U6"/>